<reference evidence="4" key="1">
    <citation type="submission" date="2020-11" db="EMBL/GenBank/DDBJ databases">
        <authorList>
            <consortium name="DOE Joint Genome Institute"/>
            <person name="Ahrendt S."/>
            <person name="Riley R."/>
            <person name="Andreopoulos W."/>
            <person name="Labutti K."/>
            <person name="Pangilinan J."/>
            <person name="Ruiz-Duenas F.J."/>
            <person name="Barrasa J.M."/>
            <person name="Sanchez-Garcia M."/>
            <person name="Camarero S."/>
            <person name="Miyauchi S."/>
            <person name="Serrano A."/>
            <person name="Linde D."/>
            <person name="Babiker R."/>
            <person name="Drula E."/>
            <person name="Ayuso-Fernandez I."/>
            <person name="Pacheco R."/>
            <person name="Padilla G."/>
            <person name="Ferreira P."/>
            <person name="Barriuso J."/>
            <person name="Kellner H."/>
            <person name="Castanera R."/>
            <person name="Alfaro M."/>
            <person name="Ramirez L."/>
            <person name="Pisabarro A.G."/>
            <person name="Kuo A."/>
            <person name="Tritt A."/>
            <person name="Lipzen A."/>
            <person name="He G."/>
            <person name="Yan M."/>
            <person name="Ng V."/>
            <person name="Cullen D."/>
            <person name="Martin F."/>
            <person name="Rosso M.-N."/>
            <person name="Henrissat B."/>
            <person name="Hibbett D."/>
            <person name="Martinez A.T."/>
            <person name="Grigoriev I.V."/>
        </authorList>
    </citation>
    <scope>NUCLEOTIDE SEQUENCE</scope>
    <source>
        <strain evidence="4">MF-IS2</strain>
    </source>
</reference>
<feature type="region of interest" description="Disordered" evidence="2">
    <location>
        <begin position="7"/>
        <end position="87"/>
    </location>
</feature>
<name>A0A9P5X1T8_9AGAR</name>
<dbReference type="InterPro" id="IPR056884">
    <property type="entry name" value="NPHP3-like_N"/>
</dbReference>
<evidence type="ECO:0000313" key="5">
    <source>
        <dbReference type="Proteomes" id="UP000807342"/>
    </source>
</evidence>
<comment type="caution">
    <text evidence="4">The sequence shown here is derived from an EMBL/GenBank/DDBJ whole genome shotgun (WGS) entry which is preliminary data.</text>
</comment>
<dbReference type="Pfam" id="PF24883">
    <property type="entry name" value="NPHP3_N"/>
    <property type="match status" value="1"/>
</dbReference>
<dbReference type="PANTHER" id="PTHR10039:SF17">
    <property type="entry name" value="FUNGAL STAND N-TERMINAL GOODBYE DOMAIN-CONTAINING PROTEIN-RELATED"/>
    <property type="match status" value="1"/>
</dbReference>
<keyword evidence="5" id="KW-1185">Reference proteome</keyword>
<keyword evidence="1" id="KW-0677">Repeat</keyword>
<dbReference type="Gene3D" id="3.40.50.300">
    <property type="entry name" value="P-loop containing nucleotide triphosphate hydrolases"/>
    <property type="match status" value="1"/>
</dbReference>
<dbReference type="Proteomes" id="UP000807342">
    <property type="component" value="Unassembled WGS sequence"/>
</dbReference>
<dbReference type="SUPFAM" id="SSF52540">
    <property type="entry name" value="P-loop containing nucleoside triphosphate hydrolases"/>
    <property type="match status" value="1"/>
</dbReference>
<feature type="compositionally biased region" description="Polar residues" evidence="2">
    <location>
        <begin position="46"/>
        <end position="66"/>
    </location>
</feature>
<dbReference type="AlphaFoldDB" id="A0A9P5X1T8"/>
<evidence type="ECO:0000313" key="4">
    <source>
        <dbReference type="EMBL" id="KAF9443044.1"/>
    </source>
</evidence>
<dbReference type="PANTHER" id="PTHR10039">
    <property type="entry name" value="AMELOGENIN"/>
    <property type="match status" value="1"/>
</dbReference>
<protein>
    <recommendedName>
        <fullName evidence="3">Nephrocystin 3-like N-terminal domain-containing protein</fullName>
    </recommendedName>
</protein>
<evidence type="ECO:0000259" key="3">
    <source>
        <dbReference type="Pfam" id="PF24883"/>
    </source>
</evidence>
<feature type="domain" description="Nephrocystin 3-like N-terminal" evidence="3">
    <location>
        <begin position="186"/>
        <end position="340"/>
    </location>
</feature>
<evidence type="ECO:0000256" key="2">
    <source>
        <dbReference type="SAM" id="MobiDB-lite"/>
    </source>
</evidence>
<sequence>MPFLESLKSYFSRAPTHQGQSEKQPETVNLGRPEVTTDPATPEPPTQVQSVINNPENTVPNTSAAVSLQPPPIIHDTTTSSNVRVPDPRNMVPYQASAPIVATASGAFAGAHHFTIGQVLPAIDQSVQWNVTVDNTGIDPIIKRLIEKGKPAAIHDSSARTYPPRCHPDTRKSLRSHIGQWGVGDGRNGRMLWVLGPAAVGKSAVAQTVAEEFDEMERFGASFFFSRPNQLDDPDWVIPTLVYQLATRHRQYKHIVTQRLIDDPLILDKNRQVQFRKLMIEPFRILMTECPDTVREPLLIILDGLDECKDKEAQVEFIDLIGAHVRQVGEFPLRWMICSRPEWHLQNTLSNTDSEVLCERQELKIGDTEAQEDVRCLLEAEFAKICNKYKDRLPTGWPPKDDLCRIAVAASGHLGFASSILRFIGDDQYSNPCSQLTACKKFLDGGDIVGVMNPLHALDTLYHRILSDVPNNILAITMRILGFFIFHHDDNFSINDDAKFLNIDLITFRRSLQNLHSVIYVPPVEESNKSPLHIYHAAFSDFLRDPNRSRKFCLNKRDADYDFTLQCLRCIESDDGSPSTKALVKFSADNVWRSCRELSDDIINQLESFDFSRLTSTHIETRKKRMFIVTSGHVDLAEFLRWLHSLGSIRNKSLITVIRDNSQEQPSISKWIQAEHETHSPRDYIASFIPDINAPEFPFTLNLRLGKVAHAYISLKVDYTSALAVVFMLNFS</sequence>
<dbReference type="OrthoDB" id="7464126at2759"/>
<gene>
    <name evidence="4" type="ORF">P691DRAFT_434698</name>
</gene>
<dbReference type="InterPro" id="IPR027417">
    <property type="entry name" value="P-loop_NTPase"/>
</dbReference>
<proteinExistence type="predicted"/>
<dbReference type="EMBL" id="MU151527">
    <property type="protein sequence ID" value="KAF9443044.1"/>
    <property type="molecule type" value="Genomic_DNA"/>
</dbReference>
<organism evidence="4 5">
    <name type="scientific">Macrolepiota fuliginosa MF-IS2</name>
    <dbReference type="NCBI Taxonomy" id="1400762"/>
    <lineage>
        <taxon>Eukaryota</taxon>
        <taxon>Fungi</taxon>
        <taxon>Dikarya</taxon>
        <taxon>Basidiomycota</taxon>
        <taxon>Agaricomycotina</taxon>
        <taxon>Agaricomycetes</taxon>
        <taxon>Agaricomycetidae</taxon>
        <taxon>Agaricales</taxon>
        <taxon>Agaricineae</taxon>
        <taxon>Agaricaceae</taxon>
        <taxon>Macrolepiota</taxon>
    </lineage>
</organism>
<accession>A0A9P5X1T8</accession>
<evidence type="ECO:0000256" key="1">
    <source>
        <dbReference type="ARBA" id="ARBA00022737"/>
    </source>
</evidence>